<evidence type="ECO:0000259" key="8">
    <source>
        <dbReference type="PROSITE" id="PS50928"/>
    </source>
</evidence>
<evidence type="ECO:0000313" key="9">
    <source>
        <dbReference type="EMBL" id="ABG64910.1"/>
    </source>
</evidence>
<keyword evidence="5 7" id="KW-1133">Transmembrane helix</keyword>
<dbReference type="CDD" id="cd06261">
    <property type="entry name" value="TM_PBP2"/>
    <property type="match status" value="1"/>
</dbReference>
<proteinExistence type="inferred from homology"/>
<dbReference type="KEGG" id="mes:Meso_3539"/>
<keyword evidence="6 7" id="KW-0472">Membrane</keyword>
<evidence type="ECO:0000256" key="4">
    <source>
        <dbReference type="ARBA" id="ARBA00022692"/>
    </source>
</evidence>
<dbReference type="OrthoDB" id="7260900at2"/>
<keyword evidence="3" id="KW-1003">Cell membrane</keyword>
<feature type="domain" description="ABC transmembrane type-1" evidence="8">
    <location>
        <begin position="55"/>
        <end position="239"/>
    </location>
</feature>
<comment type="subcellular location">
    <subcellularLocation>
        <location evidence="1 7">Cell membrane</location>
        <topology evidence="1 7">Multi-pass membrane protein</topology>
    </subcellularLocation>
</comment>
<protein>
    <submittedName>
        <fullName evidence="9">Binding-protein-dependent transport systems inner membrane component</fullName>
    </submittedName>
</protein>
<dbReference type="PANTHER" id="PTHR30151:SF0">
    <property type="entry name" value="ABC TRANSPORTER PERMEASE PROTEIN MJ0413-RELATED"/>
    <property type="match status" value="1"/>
</dbReference>
<reference evidence="9" key="1">
    <citation type="submission" date="2006-06" db="EMBL/GenBank/DDBJ databases">
        <title>Complete sequence of chromosome of Chelativorans sp. BNC1.</title>
        <authorList>
            <consortium name="US DOE Joint Genome Institute"/>
            <person name="Copeland A."/>
            <person name="Lucas S."/>
            <person name="Lapidus A."/>
            <person name="Barry K."/>
            <person name="Detter J.C."/>
            <person name="Glavina del Rio T."/>
            <person name="Hammon N."/>
            <person name="Israni S."/>
            <person name="Dalin E."/>
            <person name="Tice H."/>
            <person name="Pitluck S."/>
            <person name="Chertkov O."/>
            <person name="Brettin T."/>
            <person name="Bruce D."/>
            <person name="Han C."/>
            <person name="Tapia R."/>
            <person name="Gilna P."/>
            <person name="Schmutz J."/>
            <person name="Larimer F."/>
            <person name="Land M."/>
            <person name="Hauser L."/>
            <person name="Kyrpides N."/>
            <person name="Mikhailova N."/>
            <person name="Richardson P."/>
        </authorList>
    </citation>
    <scope>NUCLEOTIDE SEQUENCE</scope>
    <source>
        <strain evidence="9">BNC1</strain>
    </source>
</reference>
<sequence length="253" mass="26923">MLALANAAKGFLPLVIAIGVWQYAGDKESALFPPPATWWPAIADLIAADTFFPALNATLSLIGLSLAAASLVGFVLGLVIGTLPGFRHWTSLVLEYLRALPPPVIIPLAVLLLGYTMTMKVSVIAFAAFWPVMLNTIAGVSQIHNLTFDVARSLRMTWFETLSKVVLPATIPSLLLGIRIALPQSVVVTLVVEMFTGESGIGSLMIAAQRNFNAAEVFGLLAVMGLFGYGLTAAFSGLERAILRRWPLSASAS</sequence>
<evidence type="ECO:0000256" key="1">
    <source>
        <dbReference type="ARBA" id="ARBA00004651"/>
    </source>
</evidence>
<evidence type="ECO:0000256" key="6">
    <source>
        <dbReference type="ARBA" id="ARBA00023136"/>
    </source>
</evidence>
<dbReference type="PROSITE" id="PS50928">
    <property type="entry name" value="ABC_TM1"/>
    <property type="match status" value="1"/>
</dbReference>
<dbReference type="Pfam" id="PF00528">
    <property type="entry name" value="BPD_transp_1"/>
    <property type="match status" value="1"/>
</dbReference>
<accession>Q11CG5</accession>
<dbReference type="InterPro" id="IPR000515">
    <property type="entry name" value="MetI-like"/>
</dbReference>
<name>Q11CG5_CHESB</name>
<dbReference type="GO" id="GO:0055085">
    <property type="term" value="P:transmembrane transport"/>
    <property type="evidence" value="ECO:0007669"/>
    <property type="project" value="InterPro"/>
</dbReference>
<feature type="transmembrane region" description="Helical" evidence="7">
    <location>
        <begin position="121"/>
        <end position="140"/>
    </location>
</feature>
<keyword evidence="2 7" id="KW-0813">Transport</keyword>
<dbReference type="STRING" id="266779.Meso_3539"/>
<dbReference type="PANTHER" id="PTHR30151">
    <property type="entry name" value="ALKANE SULFONATE ABC TRANSPORTER-RELATED, MEMBRANE SUBUNIT"/>
    <property type="match status" value="1"/>
</dbReference>
<evidence type="ECO:0000256" key="7">
    <source>
        <dbReference type="RuleBase" id="RU363032"/>
    </source>
</evidence>
<keyword evidence="4 7" id="KW-0812">Transmembrane</keyword>
<feature type="transmembrane region" description="Helical" evidence="7">
    <location>
        <begin position="96"/>
        <end position="115"/>
    </location>
</feature>
<dbReference type="Gene3D" id="1.10.3720.10">
    <property type="entry name" value="MetI-like"/>
    <property type="match status" value="1"/>
</dbReference>
<dbReference type="AlphaFoldDB" id="Q11CG5"/>
<feature type="transmembrane region" description="Helical" evidence="7">
    <location>
        <begin position="217"/>
        <end position="238"/>
    </location>
</feature>
<feature type="transmembrane region" description="Helical" evidence="7">
    <location>
        <begin position="61"/>
        <end position="84"/>
    </location>
</feature>
<dbReference type="EMBL" id="CP000390">
    <property type="protein sequence ID" value="ABG64910.1"/>
    <property type="molecule type" value="Genomic_DNA"/>
</dbReference>
<gene>
    <name evidence="9" type="ordered locus">Meso_3539</name>
</gene>
<dbReference type="eggNOG" id="COG0600">
    <property type="taxonomic scope" value="Bacteria"/>
</dbReference>
<dbReference type="SUPFAM" id="SSF161098">
    <property type="entry name" value="MetI-like"/>
    <property type="match status" value="1"/>
</dbReference>
<dbReference type="GO" id="GO:0005886">
    <property type="term" value="C:plasma membrane"/>
    <property type="evidence" value="ECO:0007669"/>
    <property type="project" value="UniProtKB-SubCell"/>
</dbReference>
<dbReference type="InterPro" id="IPR035906">
    <property type="entry name" value="MetI-like_sf"/>
</dbReference>
<evidence type="ECO:0000256" key="5">
    <source>
        <dbReference type="ARBA" id="ARBA00022989"/>
    </source>
</evidence>
<evidence type="ECO:0000256" key="3">
    <source>
        <dbReference type="ARBA" id="ARBA00022475"/>
    </source>
</evidence>
<organism evidence="9">
    <name type="scientific">Chelativorans sp. (strain BNC1)</name>
    <dbReference type="NCBI Taxonomy" id="266779"/>
    <lineage>
        <taxon>Bacteria</taxon>
        <taxon>Pseudomonadati</taxon>
        <taxon>Pseudomonadota</taxon>
        <taxon>Alphaproteobacteria</taxon>
        <taxon>Hyphomicrobiales</taxon>
        <taxon>Phyllobacteriaceae</taxon>
        <taxon>Chelativorans</taxon>
    </lineage>
</organism>
<dbReference type="HOGENOM" id="CLU_046113_1_3_5"/>
<comment type="similarity">
    <text evidence="7">Belongs to the binding-protein-dependent transport system permease family.</text>
</comment>
<evidence type="ECO:0000256" key="2">
    <source>
        <dbReference type="ARBA" id="ARBA00022448"/>
    </source>
</evidence>
<feature type="transmembrane region" description="Helical" evidence="7">
    <location>
        <begin position="161"/>
        <end position="182"/>
    </location>
</feature>